<keyword evidence="5 9" id="KW-0808">Transferase</keyword>
<evidence type="ECO:0000313" key="13">
    <source>
        <dbReference type="Proteomes" id="UP000612899"/>
    </source>
</evidence>
<dbReference type="GO" id="GO:0003908">
    <property type="term" value="F:methylated-DNA-[protein]-cysteine S-methyltransferase activity"/>
    <property type="evidence" value="ECO:0007669"/>
    <property type="project" value="UniProtKB-UniRule"/>
</dbReference>
<dbReference type="PANTHER" id="PTHR10815">
    <property type="entry name" value="METHYLATED-DNA--PROTEIN-CYSTEINE METHYLTRANSFERASE"/>
    <property type="match status" value="1"/>
</dbReference>
<evidence type="ECO:0000256" key="8">
    <source>
        <dbReference type="ARBA" id="ARBA00049348"/>
    </source>
</evidence>
<keyword evidence="6 9" id="KW-0227">DNA damage</keyword>
<comment type="catalytic activity">
    <reaction evidence="1 9">
        <text>a 4-O-methyl-thymidine in DNA + L-cysteinyl-[protein] = a thymidine in DNA + S-methyl-L-cysteinyl-[protein]</text>
        <dbReference type="Rhea" id="RHEA:53428"/>
        <dbReference type="Rhea" id="RHEA-COMP:10131"/>
        <dbReference type="Rhea" id="RHEA-COMP:10132"/>
        <dbReference type="Rhea" id="RHEA-COMP:13555"/>
        <dbReference type="Rhea" id="RHEA-COMP:13556"/>
        <dbReference type="ChEBI" id="CHEBI:29950"/>
        <dbReference type="ChEBI" id="CHEBI:82612"/>
        <dbReference type="ChEBI" id="CHEBI:137386"/>
        <dbReference type="ChEBI" id="CHEBI:137387"/>
        <dbReference type="EC" id="2.1.1.63"/>
    </reaction>
</comment>
<dbReference type="InterPro" id="IPR008332">
    <property type="entry name" value="MethylG_MeTrfase_N"/>
</dbReference>
<reference evidence="12" key="1">
    <citation type="submission" date="2021-01" db="EMBL/GenBank/DDBJ databases">
        <title>Whole genome shotgun sequence of Rhizocola hellebori NBRC 109834.</title>
        <authorList>
            <person name="Komaki H."/>
            <person name="Tamura T."/>
        </authorList>
    </citation>
    <scope>NUCLEOTIDE SEQUENCE</scope>
    <source>
        <strain evidence="12">NBRC 109834</strain>
    </source>
</reference>
<dbReference type="SUPFAM" id="SSF53155">
    <property type="entry name" value="Methylated DNA-protein cysteine methyltransferase domain"/>
    <property type="match status" value="1"/>
</dbReference>
<organism evidence="12 13">
    <name type="scientific">Rhizocola hellebori</name>
    <dbReference type="NCBI Taxonomy" id="1392758"/>
    <lineage>
        <taxon>Bacteria</taxon>
        <taxon>Bacillati</taxon>
        <taxon>Actinomycetota</taxon>
        <taxon>Actinomycetes</taxon>
        <taxon>Micromonosporales</taxon>
        <taxon>Micromonosporaceae</taxon>
        <taxon>Rhizocola</taxon>
    </lineage>
</organism>
<sequence length="157" mass="17108">MRWSYIDSPIGELSYALDDTGVCSVHFGLKKDATLGDDEAARQLRAYFDGSLTDFDLPLSVRRGSEFERAVWRQMQIIPYGETKSYGYVAAAVGEPGGAQAVGTACNRNPLPVIVPCHRIIGSDGKLVGFGGGLERKRILLELEANVKMQLDWGIAS</sequence>
<feature type="domain" description="Methylated-DNA-[protein]-cysteine S-methyltransferase DNA binding" evidence="10">
    <location>
        <begin position="66"/>
        <end position="145"/>
    </location>
</feature>
<evidence type="ECO:0000259" key="10">
    <source>
        <dbReference type="Pfam" id="PF01035"/>
    </source>
</evidence>
<name>A0A8J3QH42_9ACTN</name>
<comment type="miscellaneous">
    <text evidence="9">This enzyme catalyzes only one turnover and therefore is not strictly catalytic. According to one definition, an enzyme is a biocatalyst that acts repeatedly and over many reaction cycles.</text>
</comment>
<dbReference type="GO" id="GO:0006307">
    <property type="term" value="P:DNA alkylation repair"/>
    <property type="evidence" value="ECO:0007669"/>
    <property type="project" value="UniProtKB-UniRule"/>
</dbReference>
<protein>
    <recommendedName>
        <fullName evidence="9">Methylated-DNA--protein-cysteine methyltransferase</fullName>
        <ecNumber evidence="9">2.1.1.63</ecNumber>
    </recommendedName>
    <alternativeName>
        <fullName evidence="9">6-O-methylguanine-DNA methyltransferase</fullName>
        <shortName evidence="9">MGMT</shortName>
    </alternativeName>
    <alternativeName>
        <fullName evidence="9">O-6-methylguanine-DNA-alkyltransferase</fullName>
    </alternativeName>
</protein>
<dbReference type="AlphaFoldDB" id="A0A8J3QH42"/>
<dbReference type="Pfam" id="PF01035">
    <property type="entry name" value="DNA_binding_1"/>
    <property type="match status" value="1"/>
</dbReference>
<dbReference type="HAMAP" id="MF_00772">
    <property type="entry name" value="OGT"/>
    <property type="match status" value="1"/>
</dbReference>
<dbReference type="SUPFAM" id="SSF46767">
    <property type="entry name" value="Methylated DNA-protein cysteine methyltransferase, C-terminal domain"/>
    <property type="match status" value="1"/>
</dbReference>
<dbReference type="InterPro" id="IPR001497">
    <property type="entry name" value="MethylDNA_cys_MeTrfase_AS"/>
</dbReference>
<keyword evidence="7 9" id="KW-0234">DNA repair</keyword>
<evidence type="ECO:0000256" key="5">
    <source>
        <dbReference type="ARBA" id="ARBA00022679"/>
    </source>
</evidence>
<feature type="active site" description="Nucleophile; methyl group acceptor" evidence="9">
    <location>
        <position position="117"/>
    </location>
</feature>
<evidence type="ECO:0000256" key="6">
    <source>
        <dbReference type="ARBA" id="ARBA00022763"/>
    </source>
</evidence>
<dbReference type="EMBL" id="BONY01000080">
    <property type="protein sequence ID" value="GIH09932.1"/>
    <property type="molecule type" value="Genomic_DNA"/>
</dbReference>
<gene>
    <name evidence="12" type="ORF">Rhe02_79990</name>
</gene>
<dbReference type="Pfam" id="PF02870">
    <property type="entry name" value="Methyltransf_1N"/>
    <property type="match status" value="1"/>
</dbReference>
<comment type="caution">
    <text evidence="12">The sequence shown here is derived from an EMBL/GenBank/DDBJ whole genome shotgun (WGS) entry which is preliminary data.</text>
</comment>
<dbReference type="Gene3D" id="3.30.160.70">
    <property type="entry name" value="Methylated DNA-protein cysteine methyltransferase domain"/>
    <property type="match status" value="1"/>
</dbReference>
<keyword evidence="3 9" id="KW-0963">Cytoplasm</keyword>
<dbReference type="EC" id="2.1.1.63" evidence="9"/>
<evidence type="ECO:0000256" key="1">
    <source>
        <dbReference type="ARBA" id="ARBA00001286"/>
    </source>
</evidence>
<dbReference type="GO" id="GO:0032259">
    <property type="term" value="P:methylation"/>
    <property type="evidence" value="ECO:0007669"/>
    <property type="project" value="UniProtKB-KW"/>
</dbReference>
<evidence type="ECO:0000256" key="2">
    <source>
        <dbReference type="ARBA" id="ARBA00008711"/>
    </source>
</evidence>
<evidence type="ECO:0000256" key="4">
    <source>
        <dbReference type="ARBA" id="ARBA00022603"/>
    </source>
</evidence>
<evidence type="ECO:0000256" key="3">
    <source>
        <dbReference type="ARBA" id="ARBA00022490"/>
    </source>
</evidence>
<comment type="similarity">
    <text evidence="2 9">Belongs to the MGMT family.</text>
</comment>
<evidence type="ECO:0000256" key="9">
    <source>
        <dbReference type="HAMAP-Rule" id="MF_00772"/>
    </source>
</evidence>
<evidence type="ECO:0000313" key="12">
    <source>
        <dbReference type="EMBL" id="GIH09932.1"/>
    </source>
</evidence>
<feature type="domain" description="Methylguanine DNA methyltransferase ribonuclease-like" evidence="11">
    <location>
        <begin position="1"/>
        <end position="60"/>
    </location>
</feature>
<dbReference type="InterPro" id="IPR036388">
    <property type="entry name" value="WH-like_DNA-bd_sf"/>
</dbReference>
<dbReference type="RefSeq" id="WP_203913656.1">
    <property type="nucleotide sequence ID" value="NZ_BONY01000080.1"/>
</dbReference>
<dbReference type="FunFam" id="1.10.10.10:FF:000214">
    <property type="entry name" value="Methylated-DNA--protein-cysteine methyltransferase"/>
    <property type="match status" value="1"/>
</dbReference>
<proteinExistence type="inferred from homology"/>
<dbReference type="InterPro" id="IPR023546">
    <property type="entry name" value="MGMT"/>
</dbReference>
<dbReference type="Proteomes" id="UP000612899">
    <property type="component" value="Unassembled WGS sequence"/>
</dbReference>
<evidence type="ECO:0000256" key="7">
    <source>
        <dbReference type="ARBA" id="ARBA00023204"/>
    </source>
</evidence>
<comment type="function">
    <text evidence="9">Involved in the cellular defense against the biological effects of O6-methylguanine (O6-MeG) and O4-methylthymine (O4-MeT) in DNA. Repairs the methylated nucleobase in DNA by stoichiometrically transferring the methyl group to a cysteine residue in the enzyme. This is a suicide reaction: the enzyme is irreversibly inactivated.</text>
</comment>
<comment type="catalytic activity">
    <reaction evidence="8 9">
        <text>a 6-O-methyl-2'-deoxyguanosine in DNA + L-cysteinyl-[protein] = S-methyl-L-cysteinyl-[protein] + a 2'-deoxyguanosine in DNA</text>
        <dbReference type="Rhea" id="RHEA:24000"/>
        <dbReference type="Rhea" id="RHEA-COMP:10131"/>
        <dbReference type="Rhea" id="RHEA-COMP:10132"/>
        <dbReference type="Rhea" id="RHEA-COMP:11367"/>
        <dbReference type="Rhea" id="RHEA-COMP:11368"/>
        <dbReference type="ChEBI" id="CHEBI:29950"/>
        <dbReference type="ChEBI" id="CHEBI:82612"/>
        <dbReference type="ChEBI" id="CHEBI:85445"/>
        <dbReference type="ChEBI" id="CHEBI:85448"/>
        <dbReference type="EC" id="2.1.1.63"/>
    </reaction>
</comment>
<comment type="subcellular location">
    <subcellularLocation>
        <location evidence="9">Cytoplasm</location>
    </subcellularLocation>
</comment>
<keyword evidence="4 9" id="KW-0489">Methyltransferase</keyword>
<dbReference type="GO" id="GO:0005737">
    <property type="term" value="C:cytoplasm"/>
    <property type="evidence" value="ECO:0007669"/>
    <property type="project" value="UniProtKB-SubCell"/>
</dbReference>
<dbReference type="PROSITE" id="PS00374">
    <property type="entry name" value="MGMT"/>
    <property type="match status" value="1"/>
</dbReference>
<accession>A0A8J3QH42</accession>
<dbReference type="PANTHER" id="PTHR10815:SF5">
    <property type="entry name" value="METHYLATED-DNA--PROTEIN-CYSTEINE METHYLTRANSFERASE"/>
    <property type="match status" value="1"/>
</dbReference>
<dbReference type="InterPro" id="IPR014048">
    <property type="entry name" value="MethylDNA_cys_MeTrfase_DNA-bd"/>
</dbReference>
<dbReference type="InterPro" id="IPR036217">
    <property type="entry name" value="MethylDNA_cys_MeTrfase_DNAb"/>
</dbReference>
<dbReference type="NCBIfam" id="TIGR00589">
    <property type="entry name" value="ogt"/>
    <property type="match status" value="1"/>
</dbReference>
<dbReference type="CDD" id="cd06445">
    <property type="entry name" value="ATase"/>
    <property type="match status" value="1"/>
</dbReference>
<dbReference type="InterPro" id="IPR036631">
    <property type="entry name" value="MGMT_N_sf"/>
</dbReference>
<evidence type="ECO:0000259" key="11">
    <source>
        <dbReference type="Pfam" id="PF02870"/>
    </source>
</evidence>
<dbReference type="Gene3D" id="1.10.10.10">
    <property type="entry name" value="Winged helix-like DNA-binding domain superfamily/Winged helix DNA-binding domain"/>
    <property type="match status" value="1"/>
</dbReference>
<keyword evidence="13" id="KW-1185">Reference proteome</keyword>